<evidence type="ECO:0000256" key="4">
    <source>
        <dbReference type="SAM" id="MobiDB-lite"/>
    </source>
</evidence>
<organism evidence="6 7">
    <name type="scientific">Microlunatus ginsengisoli</name>
    <dbReference type="NCBI Taxonomy" id="363863"/>
    <lineage>
        <taxon>Bacteria</taxon>
        <taxon>Bacillati</taxon>
        <taxon>Actinomycetota</taxon>
        <taxon>Actinomycetes</taxon>
        <taxon>Propionibacteriales</taxon>
        <taxon>Propionibacteriaceae</taxon>
        <taxon>Microlunatus</taxon>
    </lineage>
</organism>
<evidence type="ECO:0000256" key="1">
    <source>
        <dbReference type="ARBA" id="ARBA00023015"/>
    </source>
</evidence>
<dbReference type="InterPro" id="IPR014710">
    <property type="entry name" value="RmlC-like_jellyroll"/>
</dbReference>
<keyword evidence="7" id="KW-1185">Reference proteome</keyword>
<feature type="region of interest" description="Disordered" evidence="4">
    <location>
        <begin position="274"/>
        <end position="293"/>
    </location>
</feature>
<evidence type="ECO:0000256" key="2">
    <source>
        <dbReference type="ARBA" id="ARBA00023125"/>
    </source>
</evidence>
<evidence type="ECO:0000259" key="5">
    <source>
        <dbReference type="PROSITE" id="PS01124"/>
    </source>
</evidence>
<dbReference type="PROSITE" id="PS01124">
    <property type="entry name" value="HTH_ARAC_FAMILY_2"/>
    <property type="match status" value="1"/>
</dbReference>
<dbReference type="InterPro" id="IPR003313">
    <property type="entry name" value="AraC-bd"/>
</dbReference>
<dbReference type="Pfam" id="PF12833">
    <property type="entry name" value="HTH_18"/>
    <property type="match status" value="1"/>
</dbReference>
<dbReference type="RefSeq" id="WP_344804022.1">
    <property type="nucleotide sequence ID" value="NZ_BAABAB010000014.1"/>
</dbReference>
<dbReference type="InterPro" id="IPR050204">
    <property type="entry name" value="AraC_XylS_family_regulators"/>
</dbReference>
<sequence length="293" mass="31964">MLEFGIEEVLAGGGQQVGSATLDVTADVPGHTHAFIEIAFVVGGRARHSSSAGARRVERGDVVIVRPGSWHAYDRLDGLRVTNAYVRPALLHRELSWLLDYPPLVAGLLRAGVAFAAIGEQSLVRSVGWLDQLERLGTAVTPAVQLGLATCALGELADAEFTATSTPAASLTPAVRGTMAVLEDRPEHPWTLTELAALAMVSASSLQRQFRTQVGQSPMEWLRRLRGERAATLLAQTDVPVAEIGRRVGWEDPNYMSRRFRLLYGVRPSQYRERFQAPRRDAGRAPGSPQVRR</sequence>
<keyword evidence="1" id="KW-0805">Transcription regulation</keyword>
<dbReference type="SMART" id="SM00342">
    <property type="entry name" value="HTH_ARAC"/>
    <property type="match status" value="1"/>
</dbReference>
<dbReference type="Gene3D" id="2.60.120.10">
    <property type="entry name" value="Jelly Rolls"/>
    <property type="match status" value="1"/>
</dbReference>
<evidence type="ECO:0000256" key="3">
    <source>
        <dbReference type="ARBA" id="ARBA00023163"/>
    </source>
</evidence>
<dbReference type="InterPro" id="IPR018060">
    <property type="entry name" value="HTH_AraC"/>
</dbReference>
<evidence type="ECO:0000313" key="7">
    <source>
        <dbReference type="Proteomes" id="UP001501490"/>
    </source>
</evidence>
<reference evidence="7" key="1">
    <citation type="journal article" date="2019" name="Int. J. Syst. Evol. Microbiol.">
        <title>The Global Catalogue of Microorganisms (GCM) 10K type strain sequencing project: providing services to taxonomists for standard genome sequencing and annotation.</title>
        <authorList>
            <consortium name="The Broad Institute Genomics Platform"/>
            <consortium name="The Broad Institute Genome Sequencing Center for Infectious Disease"/>
            <person name="Wu L."/>
            <person name="Ma J."/>
        </authorList>
    </citation>
    <scope>NUCLEOTIDE SEQUENCE [LARGE SCALE GENOMIC DNA]</scope>
    <source>
        <strain evidence="7">JCM 16929</strain>
    </source>
</reference>
<keyword evidence="2" id="KW-0238">DNA-binding</keyword>
<dbReference type="SUPFAM" id="SSF46689">
    <property type="entry name" value="Homeodomain-like"/>
    <property type="match status" value="2"/>
</dbReference>
<accession>A0ABP6ZS90</accession>
<dbReference type="Proteomes" id="UP001501490">
    <property type="component" value="Unassembled WGS sequence"/>
</dbReference>
<dbReference type="InterPro" id="IPR009057">
    <property type="entry name" value="Homeodomain-like_sf"/>
</dbReference>
<dbReference type="PANTHER" id="PTHR46796">
    <property type="entry name" value="HTH-TYPE TRANSCRIPTIONAL ACTIVATOR RHAS-RELATED"/>
    <property type="match status" value="1"/>
</dbReference>
<name>A0ABP6ZS90_9ACTN</name>
<dbReference type="SUPFAM" id="SSF51182">
    <property type="entry name" value="RmlC-like cupins"/>
    <property type="match status" value="1"/>
</dbReference>
<keyword evidence="3" id="KW-0804">Transcription</keyword>
<dbReference type="Pfam" id="PF02311">
    <property type="entry name" value="AraC_binding"/>
    <property type="match status" value="1"/>
</dbReference>
<feature type="compositionally biased region" description="Basic and acidic residues" evidence="4">
    <location>
        <begin position="274"/>
        <end position="283"/>
    </location>
</feature>
<evidence type="ECO:0000313" key="6">
    <source>
        <dbReference type="EMBL" id="GAA3617965.1"/>
    </source>
</evidence>
<protein>
    <recommendedName>
        <fullName evidence="5">HTH araC/xylS-type domain-containing protein</fullName>
    </recommendedName>
</protein>
<gene>
    <name evidence="6" type="ORF">GCM10022236_20270</name>
</gene>
<feature type="domain" description="HTH araC/xylS-type" evidence="5">
    <location>
        <begin position="176"/>
        <end position="274"/>
    </location>
</feature>
<proteinExistence type="predicted"/>
<dbReference type="Gene3D" id="1.10.10.60">
    <property type="entry name" value="Homeodomain-like"/>
    <property type="match status" value="2"/>
</dbReference>
<dbReference type="EMBL" id="BAABAB010000014">
    <property type="protein sequence ID" value="GAA3617965.1"/>
    <property type="molecule type" value="Genomic_DNA"/>
</dbReference>
<dbReference type="InterPro" id="IPR011051">
    <property type="entry name" value="RmlC_Cupin_sf"/>
</dbReference>
<comment type="caution">
    <text evidence="6">The sequence shown here is derived from an EMBL/GenBank/DDBJ whole genome shotgun (WGS) entry which is preliminary data.</text>
</comment>